<organism evidence="2 4">
    <name type="scientific">Trichinella spiralis</name>
    <name type="common">Trichina worm</name>
    <dbReference type="NCBI Taxonomy" id="6334"/>
    <lineage>
        <taxon>Eukaryota</taxon>
        <taxon>Metazoa</taxon>
        <taxon>Ecdysozoa</taxon>
        <taxon>Nematoda</taxon>
        <taxon>Enoplea</taxon>
        <taxon>Dorylaimia</taxon>
        <taxon>Trichinellida</taxon>
        <taxon>Trichinellidae</taxon>
        <taxon>Trichinella</taxon>
    </lineage>
</organism>
<keyword evidence="4" id="KW-1185">Reference proteome</keyword>
<accession>A0A0V0YUL0</accession>
<dbReference type="InParanoid" id="A0A0V0YUL0"/>
<evidence type="ECO:0000313" key="4">
    <source>
        <dbReference type="Proteomes" id="UP000054776"/>
    </source>
</evidence>
<proteinExistence type="predicted"/>
<dbReference type="EMBL" id="JYDH01003792">
    <property type="protein sequence ID" value="KRY05191.1"/>
    <property type="molecule type" value="Genomic_DNA"/>
</dbReference>
<reference evidence="2 4" key="1">
    <citation type="submission" date="2015-01" db="EMBL/GenBank/DDBJ databases">
        <title>Evolution of Trichinella species and genotypes.</title>
        <authorList>
            <person name="Korhonen P.K."/>
            <person name="Edoardo P."/>
            <person name="Giuseppe L.R."/>
            <person name="Gasser R.B."/>
        </authorList>
    </citation>
    <scope>NUCLEOTIDE SEQUENCE [LARGE SCALE GENOMIC DNA]</scope>
    <source>
        <strain evidence="2">ISS3</strain>
    </source>
</reference>
<feature type="region of interest" description="Disordered" evidence="1">
    <location>
        <begin position="1"/>
        <end position="20"/>
    </location>
</feature>
<dbReference type="AlphaFoldDB" id="A0A0V0YUL0"/>
<dbReference type="Proteomes" id="UP000054776">
    <property type="component" value="Unassembled WGS sequence"/>
</dbReference>
<evidence type="ECO:0000313" key="2">
    <source>
        <dbReference type="EMBL" id="KRY03970.1"/>
    </source>
</evidence>
<evidence type="ECO:0000256" key="1">
    <source>
        <dbReference type="SAM" id="MobiDB-lite"/>
    </source>
</evidence>
<protein>
    <submittedName>
        <fullName evidence="2">Uncharacterized protein</fullName>
    </submittedName>
</protein>
<gene>
    <name evidence="2" type="ORF">T01_7788</name>
    <name evidence="3" type="ORF">T01_9569</name>
</gene>
<comment type="caution">
    <text evidence="2">The sequence shown here is derived from an EMBL/GenBank/DDBJ whole genome shotgun (WGS) entry which is preliminary data.</text>
</comment>
<sequence>MNSQQSTSNNRDKQGYWGIEPYKKNGITKNYLCQS</sequence>
<dbReference type="EMBL" id="JYDH01004680">
    <property type="protein sequence ID" value="KRY03970.1"/>
    <property type="molecule type" value="Genomic_DNA"/>
</dbReference>
<name>A0A0V0YUL0_TRISP</name>
<evidence type="ECO:0000313" key="3">
    <source>
        <dbReference type="EMBL" id="KRY05191.1"/>
    </source>
</evidence>